<protein>
    <recommendedName>
        <fullName evidence="3">CxC2-like cysteine cluster KDZ transposase-associated domain-containing protein</fullName>
    </recommendedName>
</protein>
<dbReference type="OrthoDB" id="3004525at2759"/>
<organism evidence="1 2">
    <name type="scientific">Suillus luteus UH-Slu-Lm8-n1</name>
    <dbReference type="NCBI Taxonomy" id="930992"/>
    <lineage>
        <taxon>Eukaryota</taxon>
        <taxon>Fungi</taxon>
        <taxon>Dikarya</taxon>
        <taxon>Basidiomycota</taxon>
        <taxon>Agaricomycotina</taxon>
        <taxon>Agaricomycetes</taxon>
        <taxon>Agaricomycetidae</taxon>
        <taxon>Boletales</taxon>
        <taxon>Suillineae</taxon>
        <taxon>Suillaceae</taxon>
        <taxon>Suillus</taxon>
    </lineage>
</organism>
<dbReference type="EMBL" id="KN836627">
    <property type="protein sequence ID" value="KIK31813.1"/>
    <property type="molecule type" value="Genomic_DNA"/>
</dbReference>
<evidence type="ECO:0000313" key="2">
    <source>
        <dbReference type="Proteomes" id="UP000054485"/>
    </source>
</evidence>
<dbReference type="InParanoid" id="A0A0D0AIG6"/>
<evidence type="ECO:0000313" key="1">
    <source>
        <dbReference type="EMBL" id="KIK31813.1"/>
    </source>
</evidence>
<reference evidence="1 2" key="1">
    <citation type="submission" date="2014-04" db="EMBL/GenBank/DDBJ databases">
        <authorList>
            <consortium name="DOE Joint Genome Institute"/>
            <person name="Kuo A."/>
            <person name="Ruytinx J."/>
            <person name="Rineau F."/>
            <person name="Colpaert J."/>
            <person name="Kohler A."/>
            <person name="Nagy L.G."/>
            <person name="Floudas D."/>
            <person name="Copeland A."/>
            <person name="Barry K.W."/>
            <person name="Cichocki N."/>
            <person name="Veneault-Fourrey C."/>
            <person name="LaButti K."/>
            <person name="Lindquist E.A."/>
            <person name="Lipzen A."/>
            <person name="Lundell T."/>
            <person name="Morin E."/>
            <person name="Murat C."/>
            <person name="Sun H."/>
            <person name="Tunlid A."/>
            <person name="Henrissat B."/>
            <person name="Grigoriev I.V."/>
            <person name="Hibbett D.S."/>
            <person name="Martin F."/>
            <person name="Nordberg H.P."/>
            <person name="Cantor M.N."/>
            <person name="Hua S.X."/>
        </authorList>
    </citation>
    <scope>NUCLEOTIDE SEQUENCE [LARGE SCALE GENOMIC DNA]</scope>
    <source>
        <strain evidence="1 2">UH-Slu-Lm8-n1</strain>
    </source>
</reference>
<dbReference type="AlphaFoldDB" id="A0A0D0AIG6"/>
<evidence type="ECO:0008006" key="3">
    <source>
        <dbReference type="Google" id="ProtNLM"/>
    </source>
</evidence>
<dbReference type="HOGENOM" id="CLU_161759_2_0_1"/>
<feature type="non-terminal residue" evidence="1">
    <location>
        <position position="1"/>
    </location>
</feature>
<sequence>NEYLRQWKFWTQEYLDILLEQEAPPSDRVCCFCNGDGAQKCHDCISRPLFCTKCCWTQHALLPFHRISQWNGDFFERSTLTKIGVQIHLSHGGQPCPY</sequence>
<dbReference type="STRING" id="930992.A0A0D0AIG6"/>
<gene>
    <name evidence="1" type="ORF">CY34DRAFT_62675</name>
</gene>
<proteinExistence type="predicted"/>
<accession>A0A0D0AIG6</accession>
<keyword evidence="2" id="KW-1185">Reference proteome</keyword>
<reference evidence="2" key="2">
    <citation type="submission" date="2015-01" db="EMBL/GenBank/DDBJ databases">
        <title>Evolutionary Origins and Diversification of the Mycorrhizal Mutualists.</title>
        <authorList>
            <consortium name="DOE Joint Genome Institute"/>
            <consortium name="Mycorrhizal Genomics Consortium"/>
            <person name="Kohler A."/>
            <person name="Kuo A."/>
            <person name="Nagy L.G."/>
            <person name="Floudas D."/>
            <person name="Copeland A."/>
            <person name="Barry K.W."/>
            <person name="Cichocki N."/>
            <person name="Veneault-Fourrey C."/>
            <person name="LaButti K."/>
            <person name="Lindquist E.A."/>
            <person name="Lipzen A."/>
            <person name="Lundell T."/>
            <person name="Morin E."/>
            <person name="Murat C."/>
            <person name="Riley R."/>
            <person name="Ohm R."/>
            <person name="Sun H."/>
            <person name="Tunlid A."/>
            <person name="Henrissat B."/>
            <person name="Grigoriev I.V."/>
            <person name="Hibbett D.S."/>
            <person name="Martin F."/>
        </authorList>
    </citation>
    <scope>NUCLEOTIDE SEQUENCE [LARGE SCALE GENOMIC DNA]</scope>
    <source>
        <strain evidence="2">UH-Slu-Lm8-n1</strain>
    </source>
</reference>
<feature type="non-terminal residue" evidence="1">
    <location>
        <position position="98"/>
    </location>
</feature>
<dbReference type="Proteomes" id="UP000054485">
    <property type="component" value="Unassembled WGS sequence"/>
</dbReference>
<name>A0A0D0AIG6_9AGAM</name>